<feature type="compositionally biased region" description="Basic and acidic residues" evidence="1">
    <location>
        <begin position="245"/>
        <end position="254"/>
    </location>
</feature>
<dbReference type="Proteomes" id="UP001458880">
    <property type="component" value="Unassembled WGS sequence"/>
</dbReference>
<name>A0AAW1HSA8_POPJA</name>
<reference evidence="2 3" key="1">
    <citation type="journal article" date="2024" name="BMC Genomics">
        <title>De novo assembly and annotation of Popillia japonica's genome with initial clues to its potential as an invasive pest.</title>
        <authorList>
            <person name="Cucini C."/>
            <person name="Boschi S."/>
            <person name="Funari R."/>
            <person name="Cardaioli E."/>
            <person name="Iannotti N."/>
            <person name="Marturano G."/>
            <person name="Paoli F."/>
            <person name="Bruttini M."/>
            <person name="Carapelli A."/>
            <person name="Frati F."/>
            <person name="Nardi F."/>
        </authorList>
    </citation>
    <scope>NUCLEOTIDE SEQUENCE [LARGE SCALE GENOMIC DNA]</scope>
    <source>
        <strain evidence="2">DMR45628</strain>
    </source>
</reference>
<organism evidence="2 3">
    <name type="scientific">Popillia japonica</name>
    <name type="common">Japanese beetle</name>
    <dbReference type="NCBI Taxonomy" id="7064"/>
    <lineage>
        <taxon>Eukaryota</taxon>
        <taxon>Metazoa</taxon>
        <taxon>Ecdysozoa</taxon>
        <taxon>Arthropoda</taxon>
        <taxon>Hexapoda</taxon>
        <taxon>Insecta</taxon>
        <taxon>Pterygota</taxon>
        <taxon>Neoptera</taxon>
        <taxon>Endopterygota</taxon>
        <taxon>Coleoptera</taxon>
        <taxon>Polyphaga</taxon>
        <taxon>Scarabaeiformia</taxon>
        <taxon>Scarabaeidae</taxon>
        <taxon>Rutelinae</taxon>
        <taxon>Popillia</taxon>
    </lineage>
</organism>
<gene>
    <name evidence="2" type="ORF">QE152_g40117</name>
</gene>
<feature type="compositionally biased region" description="Basic residues" evidence="1">
    <location>
        <begin position="255"/>
        <end position="272"/>
    </location>
</feature>
<comment type="caution">
    <text evidence="2">The sequence shown here is derived from an EMBL/GenBank/DDBJ whole genome shotgun (WGS) entry which is preliminary data.</text>
</comment>
<evidence type="ECO:0000313" key="3">
    <source>
        <dbReference type="Proteomes" id="UP001458880"/>
    </source>
</evidence>
<evidence type="ECO:0000313" key="2">
    <source>
        <dbReference type="EMBL" id="KAK9679326.1"/>
    </source>
</evidence>
<protein>
    <submittedName>
        <fullName evidence="2">Uncharacterized protein</fullName>
    </submittedName>
</protein>
<dbReference type="EMBL" id="JASPKY010001043">
    <property type="protein sequence ID" value="KAK9679326.1"/>
    <property type="molecule type" value="Genomic_DNA"/>
</dbReference>
<dbReference type="PANTHER" id="PTHR10773">
    <property type="entry name" value="DNA-DIRECTED RNA POLYMERASES I, II, AND III SUBUNIT RPABC2"/>
    <property type="match status" value="1"/>
</dbReference>
<dbReference type="AlphaFoldDB" id="A0AAW1HSA8"/>
<sequence length="342" mass="38869">MRSRGQKILEIALTQAKCNEIFEKPVITSDAIVADNMQDSIIEDAEIVMEIYPTNNFTHGIPHENLEILATGCGNATGNVISLNNDVHNTIFVSQNIGPFSNTKEILGDNTDESQLPESPPKHFIEGSGNEDNEFKETSETIQTSLSYQKAHQSILLKAVEMKITNSRKLLKLIIEGSGNEDNEFKETFKINILQNIIIKNNGNGSHYQADEVDTNNLQHEEESEVPPYLREESSDTTELEQEQEEKSVEIRETRGKKRKRNAGNWKKNIRKQRKAAGEEYLSATNKLFSKNEMKAPCRDECKKQCKQNISVESRALIHSQFWNSSIELDQKRQFISSCKLH</sequence>
<accession>A0AAW1HSA8</accession>
<feature type="region of interest" description="Disordered" evidence="1">
    <location>
        <begin position="208"/>
        <end position="272"/>
    </location>
</feature>
<dbReference type="PANTHER" id="PTHR10773:SF19">
    <property type="match status" value="1"/>
</dbReference>
<keyword evidence="3" id="KW-1185">Reference proteome</keyword>
<proteinExistence type="predicted"/>
<feature type="compositionally biased region" description="Acidic residues" evidence="1">
    <location>
        <begin position="235"/>
        <end position="244"/>
    </location>
</feature>
<evidence type="ECO:0000256" key="1">
    <source>
        <dbReference type="SAM" id="MobiDB-lite"/>
    </source>
</evidence>